<evidence type="ECO:0000313" key="6">
    <source>
        <dbReference type="Proteomes" id="UP000487882"/>
    </source>
</evidence>
<dbReference type="Pfam" id="PF20990">
    <property type="entry name" value="DUF2207_C"/>
    <property type="match status" value="1"/>
</dbReference>
<feature type="region of interest" description="Disordered" evidence="1">
    <location>
        <begin position="709"/>
        <end position="731"/>
    </location>
</feature>
<feature type="transmembrane region" description="Helical" evidence="2">
    <location>
        <begin position="314"/>
        <end position="336"/>
    </location>
</feature>
<dbReference type="InterPro" id="IPR018702">
    <property type="entry name" value="DUF2207"/>
</dbReference>
<name>A0A7K1J4U8_9BIFI</name>
<reference evidence="5 6" key="1">
    <citation type="submission" date="2019-09" db="EMBL/GenBank/DDBJ databases">
        <title>Bifidobacterium canis sp. nov., isolated from the digestive tract of German Shepherd dog puppy.</title>
        <authorList>
            <person name="Bunesova V."/>
        </authorList>
    </citation>
    <scope>NUCLEOTIDE SEQUENCE [LARGE SCALE GENOMIC DNA]</scope>
    <source>
        <strain evidence="5 6">GSD1FS</strain>
    </source>
</reference>
<feature type="transmembrane region" description="Helical" evidence="2">
    <location>
        <begin position="546"/>
        <end position="568"/>
    </location>
</feature>
<proteinExistence type="predicted"/>
<keyword evidence="2" id="KW-1133">Transmembrane helix</keyword>
<evidence type="ECO:0000313" key="5">
    <source>
        <dbReference type="EMBL" id="MUH59612.1"/>
    </source>
</evidence>
<keyword evidence="2" id="KW-0812">Transmembrane</keyword>
<evidence type="ECO:0000256" key="1">
    <source>
        <dbReference type="SAM" id="MobiDB-lite"/>
    </source>
</evidence>
<dbReference type="Proteomes" id="UP000487882">
    <property type="component" value="Unassembled WGS sequence"/>
</dbReference>
<dbReference type="Pfam" id="PF09972">
    <property type="entry name" value="DUF2207"/>
    <property type="match status" value="1"/>
</dbReference>
<feature type="transmembrane region" description="Helical" evidence="2">
    <location>
        <begin position="517"/>
        <end position="540"/>
    </location>
</feature>
<dbReference type="InterPro" id="IPR048389">
    <property type="entry name" value="YciQ-like_C"/>
</dbReference>
<evidence type="ECO:0000256" key="2">
    <source>
        <dbReference type="SAM" id="Phobius"/>
    </source>
</evidence>
<keyword evidence="6" id="KW-1185">Reference proteome</keyword>
<dbReference type="AlphaFoldDB" id="A0A7K1J4U8"/>
<accession>A0A7K1J4U8</accession>
<sequence>MKRLGKSAFTSITVSVILVAIVAMFGVLEANGNDSDLTYNSLDYDVTVEQNGDLRIRETIDMKLDSRTDDDDNTVPWKQLFQQYTLNPSKLTNITNISVTNLSSGKKYSQIDPQSPSDVPLSTWNSKYANHWYIADVTDDEDDPQPFDTKTDGVASSADDDDAKTVEIGWNIPATESRSSLRFQIDMTWEGVTTEYNDVAKFQWEPFGESNPTPIKVMNTTVTLPEGANSKSMWAWLHYAGNSTTSHSGNKLQFTAYNVDAGRYLDMVVMVNANLMKGVKRHNNSDTRQWTIDDETRQEQQWRERQHKQAVQRLVVWISFAVAGLALAIFGIYSAIKSVKASRYTGDITYWRDPPQMSPAAAARLYDVVAPGKKSGTLSNREMAATAMSLVSKGAIAIYPGNADTYRGIDMSRANSASLAQMISMQAEHNRKFSKTSTVVIMPRALADVHTELNLSQSEERLLDIFKEAYKRLNTPVFDFDQMNRAFKKWEKGYKAVERFDSACEQELTQLNATKSVGGAATTCGTLSIILALLGAFVFVSVDNNIALALCISLPTAIAGVFAASYSVHTGLTDTGQPYAGQVLGLAHYLEDFSEFSDRGVLDLTLWDRYLVYATAFGISKKALQQLAEAYPEVNDPGWLDSNASTMGLVYWSTRPSTIAGAGFGNLASGNGGFSAGFGDLGTQISSGFSSIQSTISAAAPSSSGGSGGSFSGGGFGGSGGGSGGGSFGGR</sequence>
<organism evidence="5 6">
    <name type="scientific">Bifidobacterium canis</name>
    <dbReference type="NCBI Taxonomy" id="2610880"/>
    <lineage>
        <taxon>Bacteria</taxon>
        <taxon>Bacillati</taxon>
        <taxon>Actinomycetota</taxon>
        <taxon>Actinomycetes</taxon>
        <taxon>Bifidobacteriales</taxon>
        <taxon>Bifidobacteriaceae</taxon>
        <taxon>Bifidobacterium</taxon>
    </lineage>
</organism>
<evidence type="ECO:0000259" key="4">
    <source>
        <dbReference type="Pfam" id="PF20990"/>
    </source>
</evidence>
<gene>
    <name evidence="5" type="ORF">GSD1FS_0947</name>
</gene>
<comment type="caution">
    <text evidence="5">The sequence shown here is derived from an EMBL/GenBank/DDBJ whole genome shotgun (WGS) entry which is preliminary data.</text>
</comment>
<feature type="domain" description="Predicted membrane protein YciQ-like C-terminal" evidence="4">
    <location>
        <begin position="348"/>
        <end position="627"/>
    </location>
</feature>
<evidence type="ECO:0000259" key="3">
    <source>
        <dbReference type="Pfam" id="PF09972"/>
    </source>
</evidence>
<feature type="region of interest" description="Disordered" evidence="1">
    <location>
        <begin position="138"/>
        <end position="161"/>
    </location>
</feature>
<keyword evidence="2" id="KW-0472">Membrane</keyword>
<feature type="transmembrane region" description="Helical" evidence="2">
    <location>
        <begin position="7"/>
        <end position="28"/>
    </location>
</feature>
<protein>
    <recommendedName>
        <fullName evidence="7">DUF2207 domain-containing protein</fullName>
    </recommendedName>
</protein>
<dbReference type="RefSeq" id="WP_155588573.1">
    <property type="nucleotide sequence ID" value="NZ_WNLP01000003.1"/>
</dbReference>
<feature type="domain" description="DUF2207" evidence="3">
    <location>
        <begin position="40"/>
        <end position="269"/>
    </location>
</feature>
<dbReference type="EMBL" id="WNLP01000003">
    <property type="protein sequence ID" value="MUH59612.1"/>
    <property type="molecule type" value="Genomic_DNA"/>
</dbReference>
<evidence type="ECO:0008006" key="7">
    <source>
        <dbReference type="Google" id="ProtNLM"/>
    </source>
</evidence>